<proteinExistence type="predicted"/>
<gene>
    <name evidence="2" type="ORF">M011DRAFT_465175</name>
</gene>
<reference evidence="2" key="1">
    <citation type="journal article" date="2020" name="Stud. Mycol.">
        <title>101 Dothideomycetes genomes: a test case for predicting lifestyles and emergence of pathogens.</title>
        <authorList>
            <person name="Haridas S."/>
            <person name="Albert R."/>
            <person name="Binder M."/>
            <person name="Bloem J."/>
            <person name="Labutti K."/>
            <person name="Salamov A."/>
            <person name="Andreopoulos B."/>
            <person name="Baker S."/>
            <person name="Barry K."/>
            <person name="Bills G."/>
            <person name="Bluhm B."/>
            <person name="Cannon C."/>
            <person name="Castanera R."/>
            <person name="Culley D."/>
            <person name="Daum C."/>
            <person name="Ezra D."/>
            <person name="Gonzalez J."/>
            <person name="Henrissat B."/>
            <person name="Kuo A."/>
            <person name="Liang C."/>
            <person name="Lipzen A."/>
            <person name="Lutzoni F."/>
            <person name="Magnuson J."/>
            <person name="Mondo S."/>
            <person name="Nolan M."/>
            <person name="Ohm R."/>
            <person name="Pangilinan J."/>
            <person name="Park H.-J."/>
            <person name="Ramirez L."/>
            <person name="Alfaro M."/>
            <person name="Sun H."/>
            <person name="Tritt A."/>
            <person name="Yoshinaga Y."/>
            <person name="Zwiers L.-H."/>
            <person name="Turgeon B."/>
            <person name="Goodwin S."/>
            <person name="Spatafora J."/>
            <person name="Crous P."/>
            <person name="Grigoriev I."/>
        </authorList>
    </citation>
    <scope>NUCLEOTIDE SEQUENCE</scope>
    <source>
        <strain evidence="2">CBS 119925</strain>
    </source>
</reference>
<dbReference type="AlphaFoldDB" id="A0A6A6VIJ4"/>
<dbReference type="Proteomes" id="UP000799440">
    <property type="component" value="Unassembled WGS sequence"/>
</dbReference>
<sequence length="67" mass="7437">MSGVVVCGQAIIGDCRPRRPTHTNPSSRLWATLTVPSSHEIKHQAGDAKKNTRRNTKHNPAQRKHTT</sequence>
<feature type="compositionally biased region" description="Basic and acidic residues" evidence="1">
    <location>
        <begin position="39"/>
        <end position="50"/>
    </location>
</feature>
<feature type="region of interest" description="Disordered" evidence="1">
    <location>
        <begin position="35"/>
        <end position="67"/>
    </location>
</feature>
<protein>
    <submittedName>
        <fullName evidence="2">Uncharacterized protein</fullName>
    </submittedName>
</protein>
<name>A0A6A6VIJ4_9PLEO</name>
<evidence type="ECO:0000313" key="2">
    <source>
        <dbReference type="EMBL" id="KAF2750415.1"/>
    </source>
</evidence>
<keyword evidence="3" id="KW-1185">Reference proteome</keyword>
<evidence type="ECO:0000313" key="3">
    <source>
        <dbReference type="Proteomes" id="UP000799440"/>
    </source>
</evidence>
<evidence type="ECO:0000256" key="1">
    <source>
        <dbReference type="SAM" id="MobiDB-lite"/>
    </source>
</evidence>
<feature type="compositionally biased region" description="Basic residues" evidence="1">
    <location>
        <begin position="51"/>
        <end position="67"/>
    </location>
</feature>
<dbReference type="EMBL" id="MU006564">
    <property type="protein sequence ID" value="KAF2750415.1"/>
    <property type="molecule type" value="Genomic_DNA"/>
</dbReference>
<accession>A0A6A6VIJ4</accession>
<organism evidence="2 3">
    <name type="scientific">Sporormia fimetaria CBS 119925</name>
    <dbReference type="NCBI Taxonomy" id="1340428"/>
    <lineage>
        <taxon>Eukaryota</taxon>
        <taxon>Fungi</taxon>
        <taxon>Dikarya</taxon>
        <taxon>Ascomycota</taxon>
        <taxon>Pezizomycotina</taxon>
        <taxon>Dothideomycetes</taxon>
        <taxon>Pleosporomycetidae</taxon>
        <taxon>Pleosporales</taxon>
        <taxon>Sporormiaceae</taxon>
        <taxon>Sporormia</taxon>
    </lineage>
</organism>